<protein>
    <submittedName>
        <fullName evidence="1">Uncharacterized protein</fullName>
    </submittedName>
</protein>
<dbReference type="AlphaFoldDB" id="A0AAD6DT99"/>
<dbReference type="EMBL" id="JAQJAC010000003">
    <property type="protein sequence ID" value="KAJ5591432.1"/>
    <property type="molecule type" value="Genomic_DNA"/>
</dbReference>
<dbReference type="Proteomes" id="UP001216150">
    <property type="component" value="Unassembled WGS sequence"/>
</dbReference>
<reference evidence="1 2" key="1">
    <citation type="journal article" date="2023" name="IMA Fungus">
        <title>Comparative genomic study of the Penicillium genus elucidates a diverse pangenome and 15 lateral gene transfer events.</title>
        <authorList>
            <person name="Petersen C."/>
            <person name="Sorensen T."/>
            <person name="Nielsen M.R."/>
            <person name="Sondergaard T.E."/>
            <person name="Sorensen J.L."/>
            <person name="Fitzpatrick D.A."/>
            <person name="Frisvad J.C."/>
            <person name="Nielsen K.L."/>
        </authorList>
    </citation>
    <scope>NUCLEOTIDE SEQUENCE [LARGE SCALE GENOMIC DNA]</scope>
    <source>
        <strain evidence="1 2">IBT 29057</strain>
    </source>
</reference>
<gene>
    <name evidence="1" type="ORF">N7450_005404</name>
</gene>
<name>A0AAD6DT99_9EURO</name>
<organism evidence="1 2">
    <name type="scientific">Penicillium hetheringtonii</name>
    <dbReference type="NCBI Taxonomy" id="911720"/>
    <lineage>
        <taxon>Eukaryota</taxon>
        <taxon>Fungi</taxon>
        <taxon>Dikarya</taxon>
        <taxon>Ascomycota</taxon>
        <taxon>Pezizomycotina</taxon>
        <taxon>Eurotiomycetes</taxon>
        <taxon>Eurotiomycetidae</taxon>
        <taxon>Eurotiales</taxon>
        <taxon>Aspergillaceae</taxon>
        <taxon>Penicillium</taxon>
    </lineage>
</organism>
<keyword evidence="2" id="KW-1185">Reference proteome</keyword>
<comment type="caution">
    <text evidence="1">The sequence shown here is derived from an EMBL/GenBank/DDBJ whole genome shotgun (WGS) entry which is preliminary data.</text>
</comment>
<sequence length="140" mass="16170">MHTEDLLMRQSFPASLQIGEHKFQSGDQILESITTLQPTDSYSIINACVDKLLGVHKQIELTLVRLCNYVVQHKLWTGTESEDAFKSRWASVLTIKKRRKRDYDYIKSQHKTACAAWGKENTERLFMSLFFAPPPLPRLS</sequence>
<accession>A0AAD6DT99</accession>
<proteinExistence type="predicted"/>
<evidence type="ECO:0000313" key="2">
    <source>
        <dbReference type="Proteomes" id="UP001216150"/>
    </source>
</evidence>
<evidence type="ECO:0000313" key="1">
    <source>
        <dbReference type="EMBL" id="KAJ5591432.1"/>
    </source>
</evidence>